<accession>A0A7M7NF14</accession>
<evidence type="ECO:0008006" key="3">
    <source>
        <dbReference type="Google" id="ProtNLM"/>
    </source>
</evidence>
<reference evidence="2" key="1">
    <citation type="submission" date="2015-02" db="EMBL/GenBank/DDBJ databases">
        <title>Genome sequencing for Strongylocentrotus purpuratus.</title>
        <authorList>
            <person name="Murali S."/>
            <person name="Liu Y."/>
            <person name="Vee V."/>
            <person name="English A."/>
            <person name="Wang M."/>
            <person name="Skinner E."/>
            <person name="Han Y."/>
            <person name="Muzny D.M."/>
            <person name="Worley K.C."/>
            <person name="Gibbs R.A."/>
        </authorList>
    </citation>
    <scope>NUCLEOTIDE SEQUENCE</scope>
</reference>
<dbReference type="AlphaFoldDB" id="A0A7M7NF14"/>
<dbReference type="KEGG" id="spu:105440235"/>
<name>A0A7M7NF14_STRPU</name>
<dbReference type="Proteomes" id="UP000007110">
    <property type="component" value="Unassembled WGS sequence"/>
</dbReference>
<organism evidence="1 2">
    <name type="scientific">Strongylocentrotus purpuratus</name>
    <name type="common">Purple sea urchin</name>
    <dbReference type="NCBI Taxonomy" id="7668"/>
    <lineage>
        <taxon>Eukaryota</taxon>
        <taxon>Metazoa</taxon>
        <taxon>Echinodermata</taxon>
        <taxon>Eleutherozoa</taxon>
        <taxon>Echinozoa</taxon>
        <taxon>Echinoidea</taxon>
        <taxon>Euechinoidea</taxon>
        <taxon>Echinacea</taxon>
        <taxon>Camarodonta</taxon>
        <taxon>Echinidea</taxon>
        <taxon>Strongylocentrotidae</taxon>
        <taxon>Strongylocentrotus</taxon>
    </lineage>
</organism>
<protein>
    <recommendedName>
        <fullName evidence="3">Death domain-containing protein</fullName>
    </recommendedName>
</protein>
<proteinExistence type="predicted"/>
<evidence type="ECO:0000313" key="2">
    <source>
        <dbReference type="Proteomes" id="UP000007110"/>
    </source>
</evidence>
<dbReference type="RefSeq" id="XP_030834595.1">
    <property type="nucleotide sequence ID" value="XM_030978735.1"/>
</dbReference>
<evidence type="ECO:0000313" key="1">
    <source>
        <dbReference type="EnsemblMetazoa" id="XP_030834595"/>
    </source>
</evidence>
<reference evidence="1" key="2">
    <citation type="submission" date="2021-01" db="UniProtKB">
        <authorList>
            <consortium name="EnsemblMetazoa"/>
        </authorList>
    </citation>
    <scope>IDENTIFICATION</scope>
</reference>
<dbReference type="GeneID" id="105440235"/>
<dbReference type="InParanoid" id="A0A7M7NF14"/>
<dbReference type="EnsemblMetazoa" id="XM_030978735">
    <property type="protein sequence ID" value="XP_030834595"/>
    <property type="gene ID" value="LOC105440235"/>
</dbReference>
<keyword evidence="2" id="KW-1185">Reference proteome</keyword>
<sequence>MGKVSFFELWYLVHAMDETNLNALRHALIDLSTPGVDEELTADKAYDLLCDWKDENRFHNEGMRLKDVLHVYGLDCSWNEICERRYDVMSAVSEELLDHVLRSIGDKTKICRFLRELIPEKRETRPNVSGNKGEVIEECMVVLREWRDKEHNVRQVIQLSLALERARCKPLERTFFQVPEHLLKAISPQEVEGFVYRLTERHCKRLAKAVGITDENRIATIMDENNEDLVLIQSMVNDWIDGQECCNFEKRCRLDDATIKIGRHDLTDSFGTTSFRVETGGIFERPHPRAETFNSSSIFDDDLASVLKHLPTCATPLFLEKLGISVDEQGDDLKKLRCWRDQNINESNRHTLQDLVLIHSYALKETNDSHGNCLKIDIFDVSDDELENLIGSMTSRKQVEELTSRLGIKLDKEQSPLLKLKEWRNKCNGDERRETLRKALHAMELSGCIVDHLPAKHVDQAELVRLAWTLFSIDVWPLATLLDIDINKGKTVGEPQMRGTVHLLNLLLEKSKGLDEHRRRDFCVAIRNLGYLDVARSGYFGYDASLSELCNMTSGLSEAELVKFVDHLGLEKDVLSICQGTTGAYDNLKLMKVWRNQLRLQPLHFRFELAVGLRAVGRTEIASKILAGRHHTNEVGSSVVESICNILENDKMKRLREHLRLKTRDDQSPTTVTPTLMTEWVRNWLEEFENISVMKLFMDKIKCLENTSDNESEV</sequence>